<feature type="transmembrane region" description="Helical" evidence="1">
    <location>
        <begin position="36"/>
        <end position="52"/>
    </location>
</feature>
<sequence>MKKQIIEFHRGLYVGSIHLGLGIILVSLSVLVDSSILSYSGIGLVAMGVFLFKDFKKYRDLEVTVEDLNDE</sequence>
<proteinExistence type="predicted"/>
<evidence type="ECO:0000256" key="1">
    <source>
        <dbReference type="SAM" id="Phobius"/>
    </source>
</evidence>
<protein>
    <recommendedName>
        <fullName evidence="4">YrhK domain-containing protein</fullName>
    </recommendedName>
</protein>
<feature type="transmembrane region" description="Helical" evidence="1">
    <location>
        <begin position="12"/>
        <end position="30"/>
    </location>
</feature>
<organism evidence="2 3">
    <name type="scientific">Vibrio agarivorans</name>
    <dbReference type="NCBI Taxonomy" id="153622"/>
    <lineage>
        <taxon>Bacteria</taxon>
        <taxon>Pseudomonadati</taxon>
        <taxon>Pseudomonadota</taxon>
        <taxon>Gammaproteobacteria</taxon>
        <taxon>Vibrionales</taxon>
        <taxon>Vibrionaceae</taxon>
        <taxon>Vibrio</taxon>
    </lineage>
</organism>
<dbReference type="EMBL" id="JAUEOZ010000003">
    <property type="protein sequence ID" value="MDN2484017.1"/>
    <property type="molecule type" value="Genomic_DNA"/>
</dbReference>
<keyword evidence="1" id="KW-1133">Transmembrane helix</keyword>
<dbReference type="RefSeq" id="WP_289964219.1">
    <property type="nucleotide sequence ID" value="NZ_JAUEOZ010000003.1"/>
</dbReference>
<keyword evidence="1" id="KW-0472">Membrane</keyword>
<evidence type="ECO:0000313" key="2">
    <source>
        <dbReference type="EMBL" id="MDN2484017.1"/>
    </source>
</evidence>
<evidence type="ECO:0008006" key="4">
    <source>
        <dbReference type="Google" id="ProtNLM"/>
    </source>
</evidence>
<gene>
    <name evidence="2" type="ORF">QWJ08_21915</name>
</gene>
<dbReference type="Proteomes" id="UP001169719">
    <property type="component" value="Unassembled WGS sequence"/>
</dbReference>
<keyword evidence="3" id="KW-1185">Reference proteome</keyword>
<keyword evidence="1" id="KW-0812">Transmembrane</keyword>
<name>A0ABT7Y7I5_9VIBR</name>
<reference evidence="2" key="1">
    <citation type="submission" date="2024-05" db="EMBL/GenBank/DDBJ databases">
        <title>Genome Sequences of Four Agar- Degrading Marine Bacteria.</title>
        <authorList>
            <person name="Phillips E.K."/>
            <person name="Shaffer J.C."/>
            <person name="Henson M.W."/>
            <person name="Temperton B."/>
            <person name="Thrash C.J."/>
            <person name="Martin M.O."/>
        </authorList>
    </citation>
    <scope>NUCLEOTIDE SEQUENCE</scope>
    <source>
        <strain evidence="2">EKP203</strain>
    </source>
</reference>
<accession>A0ABT7Y7I5</accession>
<comment type="caution">
    <text evidence="2">The sequence shown here is derived from an EMBL/GenBank/DDBJ whole genome shotgun (WGS) entry which is preliminary data.</text>
</comment>
<evidence type="ECO:0000313" key="3">
    <source>
        <dbReference type="Proteomes" id="UP001169719"/>
    </source>
</evidence>